<keyword evidence="3 9" id="KW-0812">Transmembrane</keyword>
<dbReference type="GO" id="GO:0005886">
    <property type="term" value="C:plasma membrane"/>
    <property type="evidence" value="ECO:0007669"/>
    <property type="project" value="UniProtKB-SubCell"/>
</dbReference>
<name>A0A8B7YNI2_ACAPL</name>
<dbReference type="PROSITE" id="PS50262">
    <property type="entry name" value="G_PROTEIN_RECEP_F1_2"/>
    <property type="match status" value="1"/>
</dbReference>
<feature type="transmembrane region" description="Helical" evidence="10">
    <location>
        <begin position="213"/>
        <end position="237"/>
    </location>
</feature>
<dbReference type="CDD" id="cd00637">
    <property type="entry name" value="7tm_classA_rhodopsin-like"/>
    <property type="match status" value="1"/>
</dbReference>
<evidence type="ECO:0000256" key="7">
    <source>
        <dbReference type="ARBA" id="ARBA00023170"/>
    </source>
</evidence>
<feature type="transmembrane region" description="Helical" evidence="10">
    <location>
        <begin position="50"/>
        <end position="76"/>
    </location>
</feature>
<dbReference type="AlphaFoldDB" id="A0A8B7YNI2"/>
<dbReference type="PANTHER" id="PTHR24249">
    <property type="entry name" value="HISTAMINE RECEPTOR-RELATED G-PROTEIN COUPLED RECEPTOR"/>
    <property type="match status" value="1"/>
</dbReference>
<dbReference type="OMA" id="ILCATHN"/>
<dbReference type="PROSITE" id="PS00237">
    <property type="entry name" value="G_PROTEIN_RECEP_F1_1"/>
    <property type="match status" value="1"/>
</dbReference>
<dbReference type="GeneID" id="110981529"/>
<reference evidence="13" key="1">
    <citation type="submission" date="2025-08" db="UniProtKB">
        <authorList>
            <consortium name="RefSeq"/>
        </authorList>
    </citation>
    <scope>IDENTIFICATION</scope>
</reference>
<dbReference type="GO" id="GO:0004930">
    <property type="term" value="F:G protein-coupled receptor activity"/>
    <property type="evidence" value="ECO:0007669"/>
    <property type="project" value="UniProtKB-KW"/>
</dbReference>
<keyword evidence="8 9" id="KW-0807">Transducer</keyword>
<evidence type="ECO:0000256" key="1">
    <source>
        <dbReference type="ARBA" id="ARBA00004651"/>
    </source>
</evidence>
<gene>
    <name evidence="13" type="primary">LOC110981529</name>
</gene>
<dbReference type="Proteomes" id="UP000694845">
    <property type="component" value="Unplaced"/>
</dbReference>
<evidence type="ECO:0000256" key="6">
    <source>
        <dbReference type="ARBA" id="ARBA00023136"/>
    </source>
</evidence>
<sequence>MKFVIFLWFSVLHEKAPLVTMELTESLWTISSVNASTEKVTENGASHTPFAVFVTILATLAIATNFLLNPLMLFTLRRVTSIQPTTKIFMTSLTLSDFCNGVFWVFKLTELYAGKWVLGDFLCAVSGVTVNAFHTLGIFSLLLLTVDRYIAISWSLRYTQLMTVRKARVTVSATWATAFILCLLLFGLYDHKVVSSESPHFCIRKTYKDWRVYIAILLISISLVTIFIIYAHVLVIARRHSKQIAAEVSSNQHGRRMLHMVNVRSITTIAIITGTLIITWVPCTIMLSILASQETMEYNDSFYAVVLSNVLLMSNSWLNVIIYYLRNRDLQQTLCSLLSNLCYSSKS</sequence>
<evidence type="ECO:0000256" key="9">
    <source>
        <dbReference type="RuleBase" id="RU000688"/>
    </source>
</evidence>
<accession>A0A8B7YNI2</accession>
<dbReference type="OrthoDB" id="6376512at2759"/>
<feature type="transmembrane region" description="Helical" evidence="10">
    <location>
        <begin position="167"/>
        <end position="189"/>
    </location>
</feature>
<dbReference type="RefSeq" id="XP_022094833.1">
    <property type="nucleotide sequence ID" value="XM_022239141.1"/>
</dbReference>
<evidence type="ECO:0000256" key="3">
    <source>
        <dbReference type="ARBA" id="ARBA00022692"/>
    </source>
</evidence>
<keyword evidence="12" id="KW-1185">Reference proteome</keyword>
<keyword evidence="6 10" id="KW-0472">Membrane</keyword>
<evidence type="ECO:0000256" key="8">
    <source>
        <dbReference type="ARBA" id="ARBA00023224"/>
    </source>
</evidence>
<dbReference type="InterPro" id="IPR050569">
    <property type="entry name" value="TAAR"/>
</dbReference>
<dbReference type="PRINTS" id="PR00237">
    <property type="entry name" value="GPCRRHODOPSN"/>
</dbReference>
<organism evidence="12 13">
    <name type="scientific">Acanthaster planci</name>
    <name type="common">Crown-of-thorns starfish</name>
    <dbReference type="NCBI Taxonomy" id="133434"/>
    <lineage>
        <taxon>Eukaryota</taxon>
        <taxon>Metazoa</taxon>
        <taxon>Echinodermata</taxon>
        <taxon>Eleutherozoa</taxon>
        <taxon>Asterozoa</taxon>
        <taxon>Asteroidea</taxon>
        <taxon>Valvatacea</taxon>
        <taxon>Valvatida</taxon>
        <taxon>Acanthasteridae</taxon>
        <taxon>Acanthaster</taxon>
    </lineage>
</organism>
<protein>
    <submittedName>
        <fullName evidence="13">Melanocortin receptor 4-like</fullName>
    </submittedName>
</protein>
<feature type="domain" description="G-protein coupled receptors family 1 profile" evidence="11">
    <location>
        <begin position="68"/>
        <end position="323"/>
    </location>
</feature>
<feature type="transmembrane region" description="Helical" evidence="10">
    <location>
        <begin position="118"/>
        <end position="146"/>
    </location>
</feature>
<dbReference type="InterPro" id="IPR017452">
    <property type="entry name" value="GPCR_Rhodpsn_7TM"/>
</dbReference>
<keyword evidence="7 9" id="KW-0675">Receptor</keyword>
<comment type="similarity">
    <text evidence="9">Belongs to the G-protein coupled receptor 1 family.</text>
</comment>
<proteinExistence type="inferred from homology"/>
<evidence type="ECO:0000256" key="2">
    <source>
        <dbReference type="ARBA" id="ARBA00022475"/>
    </source>
</evidence>
<feature type="transmembrane region" description="Helical" evidence="10">
    <location>
        <begin position="302"/>
        <end position="325"/>
    </location>
</feature>
<keyword evidence="2" id="KW-1003">Cell membrane</keyword>
<comment type="subcellular location">
    <subcellularLocation>
        <location evidence="1">Cell membrane</location>
        <topology evidence="1">Multi-pass membrane protein</topology>
    </subcellularLocation>
</comment>
<evidence type="ECO:0000256" key="10">
    <source>
        <dbReference type="SAM" id="Phobius"/>
    </source>
</evidence>
<evidence type="ECO:0000259" key="11">
    <source>
        <dbReference type="PROSITE" id="PS50262"/>
    </source>
</evidence>
<feature type="transmembrane region" description="Helical" evidence="10">
    <location>
        <begin position="265"/>
        <end position="290"/>
    </location>
</feature>
<dbReference type="InterPro" id="IPR000276">
    <property type="entry name" value="GPCR_Rhodpsn"/>
</dbReference>
<feature type="transmembrane region" description="Helical" evidence="10">
    <location>
        <begin position="88"/>
        <end position="106"/>
    </location>
</feature>
<evidence type="ECO:0000256" key="4">
    <source>
        <dbReference type="ARBA" id="ARBA00022989"/>
    </source>
</evidence>
<dbReference type="Gene3D" id="1.20.1070.10">
    <property type="entry name" value="Rhodopsin 7-helix transmembrane proteins"/>
    <property type="match status" value="1"/>
</dbReference>
<keyword evidence="5 9" id="KW-0297">G-protein coupled receptor</keyword>
<keyword evidence="4 10" id="KW-1133">Transmembrane helix</keyword>
<evidence type="ECO:0000313" key="12">
    <source>
        <dbReference type="Proteomes" id="UP000694845"/>
    </source>
</evidence>
<dbReference type="SUPFAM" id="SSF81321">
    <property type="entry name" value="Family A G protein-coupled receptor-like"/>
    <property type="match status" value="1"/>
</dbReference>
<dbReference type="Pfam" id="PF00001">
    <property type="entry name" value="7tm_1"/>
    <property type="match status" value="1"/>
</dbReference>
<evidence type="ECO:0000313" key="13">
    <source>
        <dbReference type="RefSeq" id="XP_022094833.1"/>
    </source>
</evidence>
<dbReference type="KEGG" id="aplc:110981529"/>
<evidence type="ECO:0000256" key="5">
    <source>
        <dbReference type="ARBA" id="ARBA00023040"/>
    </source>
</evidence>